<keyword evidence="5 12" id="KW-0735">Signal-anchor</keyword>
<dbReference type="Gene3D" id="3.90.550.10">
    <property type="entry name" value="Spore Coat Polysaccharide Biosynthesis Protein SpsA, Chain A"/>
    <property type="match status" value="1"/>
</dbReference>
<evidence type="ECO:0000256" key="8">
    <source>
        <dbReference type="ARBA" id="ARBA00023136"/>
    </source>
</evidence>
<evidence type="ECO:0000256" key="2">
    <source>
        <dbReference type="ARBA" id="ARBA00007706"/>
    </source>
</evidence>
<evidence type="ECO:0000313" key="14">
    <source>
        <dbReference type="Proteomes" id="UP000291084"/>
    </source>
</evidence>
<keyword evidence="6" id="KW-1133">Transmembrane helix</keyword>
<name>A0A0S3R0W0_PHAAN</name>
<sequence length="75" mass="8855">MCFGRVFHRNSDDDNIYSLDLFQRMREIRRFGTWTVARLSGDKSRIVLQGPICNGNRLIGWHSNEPIWEIQKISC</sequence>
<keyword evidence="10 12" id="KW-0961">Cell wall biogenesis/degradation</keyword>
<dbReference type="EMBL" id="AP015034">
    <property type="protein sequence ID" value="BAT74217.1"/>
    <property type="molecule type" value="Genomic_DNA"/>
</dbReference>
<dbReference type="AlphaFoldDB" id="A0A0S3R0W0"/>
<dbReference type="GO" id="GO:0046872">
    <property type="term" value="F:metal ion binding"/>
    <property type="evidence" value="ECO:0007669"/>
    <property type="project" value="UniProtKB-KW"/>
</dbReference>
<keyword evidence="9" id="KW-0325">Glycoprotein</keyword>
<keyword evidence="4" id="KW-0812">Transmembrane</keyword>
<comment type="cofactor">
    <cofactor evidence="11">
        <name>Mn(2+)</name>
        <dbReference type="ChEBI" id="CHEBI:29035"/>
    </cofactor>
</comment>
<dbReference type="GO" id="GO:0015018">
    <property type="term" value="F:galactosylgalactosylxylosylprotein 3-beta-glucuronosyltransferase activity"/>
    <property type="evidence" value="ECO:0007669"/>
    <property type="project" value="InterPro"/>
</dbReference>
<evidence type="ECO:0000256" key="3">
    <source>
        <dbReference type="ARBA" id="ARBA00022679"/>
    </source>
</evidence>
<feature type="binding site" evidence="11">
    <location>
        <position position="14"/>
    </location>
    <ligand>
        <name>Mn(2+)</name>
        <dbReference type="ChEBI" id="CHEBI:29035"/>
    </ligand>
</feature>
<evidence type="ECO:0000256" key="9">
    <source>
        <dbReference type="ARBA" id="ARBA00023180"/>
    </source>
</evidence>
<gene>
    <name evidence="13" type="primary">Vigan.01G183700</name>
    <name evidence="13" type="ORF">VIGAN_01183700</name>
</gene>
<evidence type="ECO:0000256" key="1">
    <source>
        <dbReference type="ARBA" id="ARBA00004323"/>
    </source>
</evidence>
<dbReference type="Pfam" id="PF03360">
    <property type="entry name" value="Glyco_transf_43"/>
    <property type="match status" value="1"/>
</dbReference>
<evidence type="ECO:0000256" key="12">
    <source>
        <dbReference type="RuleBase" id="RU363127"/>
    </source>
</evidence>
<dbReference type="InterPro" id="IPR029044">
    <property type="entry name" value="Nucleotide-diphossugar_trans"/>
</dbReference>
<dbReference type="PANTHER" id="PTHR10896">
    <property type="entry name" value="GALACTOSYLGALACTOSYLXYLOSYLPROTEIN 3-BETA-GLUCURONOSYLTRANSFERASE BETA-1,3-GLUCURONYLTRANSFERASE"/>
    <property type="match status" value="1"/>
</dbReference>
<keyword evidence="8" id="KW-0472">Membrane</keyword>
<reference evidence="13 14" key="1">
    <citation type="journal article" date="2015" name="Sci. Rep.">
        <title>The power of single molecule real-time sequencing technology in the de novo assembly of a eukaryotic genome.</title>
        <authorList>
            <person name="Sakai H."/>
            <person name="Naito K."/>
            <person name="Ogiso-Tanaka E."/>
            <person name="Takahashi Y."/>
            <person name="Iseki K."/>
            <person name="Muto C."/>
            <person name="Satou K."/>
            <person name="Teruya K."/>
            <person name="Shiroma A."/>
            <person name="Shimoji M."/>
            <person name="Hirano T."/>
            <person name="Itoh T."/>
            <person name="Kaga A."/>
            <person name="Tomooka N."/>
        </authorList>
    </citation>
    <scope>NUCLEOTIDE SEQUENCE [LARGE SCALE GENOMIC DNA]</scope>
    <source>
        <strain evidence="14">cv. Shumari</strain>
    </source>
</reference>
<keyword evidence="14" id="KW-1185">Reference proteome</keyword>
<dbReference type="EC" id="2.4.-.-" evidence="12"/>
<keyword evidence="11" id="KW-0479">Metal-binding</keyword>
<organism evidence="13 14">
    <name type="scientific">Vigna angularis var. angularis</name>
    <dbReference type="NCBI Taxonomy" id="157739"/>
    <lineage>
        <taxon>Eukaryota</taxon>
        <taxon>Viridiplantae</taxon>
        <taxon>Streptophyta</taxon>
        <taxon>Embryophyta</taxon>
        <taxon>Tracheophyta</taxon>
        <taxon>Spermatophyta</taxon>
        <taxon>Magnoliopsida</taxon>
        <taxon>eudicotyledons</taxon>
        <taxon>Gunneridae</taxon>
        <taxon>Pentapetalae</taxon>
        <taxon>rosids</taxon>
        <taxon>fabids</taxon>
        <taxon>Fabales</taxon>
        <taxon>Fabaceae</taxon>
        <taxon>Papilionoideae</taxon>
        <taxon>50 kb inversion clade</taxon>
        <taxon>NPAAA clade</taxon>
        <taxon>indigoferoid/millettioid clade</taxon>
        <taxon>Phaseoleae</taxon>
        <taxon>Vigna</taxon>
    </lineage>
</organism>
<comment type="similarity">
    <text evidence="2 12">Belongs to the glycosyltransferase 43 family.</text>
</comment>
<evidence type="ECO:0000256" key="5">
    <source>
        <dbReference type="ARBA" id="ARBA00022968"/>
    </source>
</evidence>
<keyword evidence="7 12" id="KW-0333">Golgi apparatus</keyword>
<evidence type="ECO:0000256" key="7">
    <source>
        <dbReference type="ARBA" id="ARBA00023034"/>
    </source>
</evidence>
<dbReference type="PANTHER" id="PTHR10896:SF20">
    <property type="entry name" value="BETA-1,4-XYLOSYLTRANSFERASE IRX9L-RELATED"/>
    <property type="match status" value="1"/>
</dbReference>
<evidence type="ECO:0000256" key="4">
    <source>
        <dbReference type="ARBA" id="ARBA00022692"/>
    </source>
</evidence>
<protein>
    <recommendedName>
        <fullName evidence="12">Glycosyltransferases</fullName>
        <ecNumber evidence="12">2.4.-.-</ecNumber>
    </recommendedName>
</protein>
<comment type="function">
    <text evidence="12">Involved in the synthesis of glucuronoxylan hemicellulose in secondary cell walls.</text>
</comment>
<proteinExistence type="inferred from homology"/>
<evidence type="ECO:0000256" key="11">
    <source>
        <dbReference type="PIRSR" id="PIRSR605027-3"/>
    </source>
</evidence>
<keyword evidence="11" id="KW-0464">Manganese</keyword>
<accession>A0A0S3R0W0</accession>
<evidence type="ECO:0000256" key="10">
    <source>
        <dbReference type="ARBA" id="ARBA00023316"/>
    </source>
</evidence>
<evidence type="ECO:0000256" key="6">
    <source>
        <dbReference type="ARBA" id="ARBA00022989"/>
    </source>
</evidence>
<dbReference type="InterPro" id="IPR005027">
    <property type="entry name" value="Glyco_trans_43"/>
</dbReference>
<keyword evidence="3 12" id="KW-0808">Transferase</keyword>
<comment type="subcellular location">
    <subcellularLocation>
        <location evidence="1 12">Golgi apparatus membrane</location>
        <topology evidence="1 12">Single-pass type II membrane protein</topology>
    </subcellularLocation>
</comment>
<dbReference type="GO" id="GO:0010417">
    <property type="term" value="P:glucuronoxylan biosynthetic process"/>
    <property type="evidence" value="ECO:0007669"/>
    <property type="project" value="TreeGrafter"/>
</dbReference>
<dbReference type="GO" id="GO:0009834">
    <property type="term" value="P:plant-type secondary cell wall biogenesis"/>
    <property type="evidence" value="ECO:0007669"/>
    <property type="project" value="TreeGrafter"/>
</dbReference>
<dbReference type="GO" id="GO:0042285">
    <property type="term" value="F:xylosyltransferase activity"/>
    <property type="evidence" value="ECO:0007669"/>
    <property type="project" value="TreeGrafter"/>
</dbReference>
<evidence type="ECO:0000313" key="13">
    <source>
        <dbReference type="EMBL" id="BAT74217.1"/>
    </source>
</evidence>
<dbReference type="Proteomes" id="UP000291084">
    <property type="component" value="Chromosome 1"/>
</dbReference>
<dbReference type="SUPFAM" id="SSF53448">
    <property type="entry name" value="Nucleotide-diphospho-sugar transferases"/>
    <property type="match status" value="1"/>
</dbReference>
<dbReference type="GO" id="GO:0000139">
    <property type="term" value="C:Golgi membrane"/>
    <property type="evidence" value="ECO:0007669"/>
    <property type="project" value="UniProtKB-SubCell"/>
</dbReference>
<dbReference type="GO" id="GO:0071555">
    <property type="term" value="P:cell wall organization"/>
    <property type="evidence" value="ECO:0007669"/>
    <property type="project" value="UniProtKB-KW"/>
</dbReference>